<evidence type="ECO:0000259" key="1">
    <source>
        <dbReference type="Pfam" id="PF08241"/>
    </source>
</evidence>
<dbReference type="Gene3D" id="3.40.50.150">
    <property type="entry name" value="Vaccinia Virus protein VP39"/>
    <property type="match status" value="1"/>
</dbReference>
<dbReference type="RefSeq" id="WP_052631270.1">
    <property type="nucleotide sequence ID" value="NZ_CP011144.1"/>
</dbReference>
<dbReference type="InterPro" id="IPR029063">
    <property type="entry name" value="SAM-dependent_MTases_sf"/>
</dbReference>
<evidence type="ECO:0000313" key="2">
    <source>
        <dbReference type="EMBL" id="AKC86432.1"/>
    </source>
</evidence>
<dbReference type="Proteomes" id="UP000033067">
    <property type="component" value="Chromosome"/>
</dbReference>
<accession>A0A0E3Z0C1</accession>
<evidence type="ECO:0000313" key="3">
    <source>
        <dbReference type="Proteomes" id="UP000033067"/>
    </source>
</evidence>
<name>A0A0E3Z0C1_9GAMM</name>
<gene>
    <name evidence="2" type="ORF">WQ53_06265</name>
</gene>
<dbReference type="GO" id="GO:0008757">
    <property type="term" value="F:S-adenosylmethionine-dependent methyltransferase activity"/>
    <property type="evidence" value="ECO:0007669"/>
    <property type="project" value="InterPro"/>
</dbReference>
<dbReference type="PANTHER" id="PTHR43591">
    <property type="entry name" value="METHYLTRANSFERASE"/>
    <property type="match status" value="1"/>
</dbReference>
<organism evidence="2 3">
    <name type="scientific">Pseudoxanthomonas suwonensis</name>
    <dbReference type="NCBI Taxonomy" id="314722"/>
    <lineage>
        <taxon>Bacteria</taxon>
        <taxon>Pseudomonadati</taxon>
        <taxon>Pseudomonadota</taxon>
        <taxon>Gammaproteobacteria</taxon>
        <taxon>Lysobacterales</taxon>
        <taxon>Lysobacteraceae</taxon>
        <taxon>Pseudoxanthomonas</taxon>
    </lineage>
</organism>
<dbReference type="PATRIC" id="fig|314722.6.peg.1336"/>
<keyword evidence="3" id="KW-1185">Reference proteome</keyword>
<proteinExistence type="predicted"/>
<sequence>MNLISQAAPPAPIDLVSLKRRQQAAWSSGNYAVVGTTLQIVGETLAETCRLRWGEKVLDVAAGNGNATLAAARRGCEVTSTDYVPELLELGRRRAEAELLSVDFQVADAEALPFEDASFDTVLSTFGVMFAPDHPRAAAEMLRVCRPGGCIALANWTPSSLIGELFRSLGRHLPPPAGSQSPLLWGTQDHIQALFGNQASDISFMPRTFHFRYSSAEHFVRVFRTWYGPVKKAFEALSAKQATLLEEDLVYMLNMMSCGIEYGARNESLVAPSDYLDIVITRK</sequence>
<dbReference type="InterPro" id="IPR013216">
    <property type="entry name" value="Methyltransf_11"/>
</dbReference>
<dbReference type="OrthoDB" id="9777638at2"/>
<dbReference type="SUPFAM" id="SSF53335">
    <property type="entry name" value="S-adenosyl-L-methionine-dependent methyltransferases"/>
    <property type="match status" value="1"/>
</dbReference>
<dbReference type="CDD" id="cd02440">
    <property type="entry name" value="AdoMet_MTases"/>
    <property type="match status" value="1"/>
</dbReference>
<reference evidence="2 3" key="1">
    <citation type="journal article" date="2015" name="Genome Announc.">
        <title>Complete Genome Sequence of Pseudoxanthomonas suwonensis Strain J1, a Cellulose-Degrading Bacterium Isolated from Leaf- and Wood-Enriched Soil.</title>
        <authorList>
            <person name="Hou L."/>
            <person name="Jiang J."/>
            <person name="Xu Z."/>
            <person name="Zhou Y."/>
            <person name="Leung F.C."/>
        </authorList>
    </citation>
    <scope>NUCLEOTIDE SEQUENCE [LARGE SCALE GENOMIC DNA]</scope>
    <source>
        <strain evidence="2 3">J1</strain>
    </source>
</reference>
<dbReference type="AlphaFoldDB" id="A0A0E3Z0C1"/>
<dbReference type="PANTHER" id="PTHR43591:SF24">
    <property type="entry name" value="2-METHOXY-6-POLYPRENYL-1,4-BENZOQUINOL METHYLASE, MITOCHONDRIAL"/>
    <property type="match status" value="1"/>
</dbReference>
<dbReference type="KEGG" id="psuw:WQ53_06265"/>
<dbReference type="Pfam" id="PF08241">
    <property type="entry name" value="Methyltransf_11"/>
    <property type="match status" value="1"/>
</dbReference>
<keyword evidence="2" id="KW-0808">Transferase</keyword>
<protein>
    <submittedName>
        <fullName evidence="2">SAM-dependent methlyltransferase</fullName>
    </submittedName>
</protein>
<feature type="domain" description="Methyltransferase type 11" evidence="1">
    <location>
        <begin position="58"/>
        <end position="152"/>
    </location>
</feature>
<dbReference type="EMBL" id="CP011144">
    <property type="protein sequence ID" value="AKC86432.1"/>
    <property type="molecule type" value="Genomic_DNA"/>
</dbReference>